<reference evidence="15" key="1">
    <citation type="journal article" date="2020" name="Stud. Mycol.">
        <title>101 Dothideomycetes genomes: a test case for predicting lifestyles and emergence of pathogens.</title>
        <authorList>
            <person name="Haridas S."/>
            <person name="Albert R."/>
            <person name="Binder M."/>
            <person name="Bloem J."/>
            <person name="Labutti K."/>
            <person name="Salamov A."/>
            <person name="Andreopoulos B."/>
            <person name="Baker S."/>
            <person name="Barry K."/>
            <person name="Bills G."/>
            <person name="Bluhm B."/>
            <person name="Cannon C."/>
            <person name="Castanera R."/>
            <person name="Culley D."/>
            <person name="Daum C."/>
            <person name="Ezra D."/>
            <person name="Gonzalez J."/>
            <person name="Henrissat B."/>
            <person name="Kuo A."/>
            <person name="Liang C."/>
            <person name="Lipzen A."/>
            <person name="Lutzoni F."/>
            <person name="Magnuson J."/>
            <person name="Mondo S."/>
            <person name="Nolan M."/>
            <person name="Ohm R."/>
            <person name="Pangilinan J."/>
            <person name="Park H.-J."/>
            <person name="Ramirez L."/>
            <person name="Alfaro M."/>
            <person name="Sun H."/>
            <person name="Tritt A."/>
            <person name="Yoshinaga Y."/>
            <person name="Zwiers L.-H."/>
            <person name="Turgeon B."/>
            <person name="Goodwin S."/>
            <person name="Spatafora J."/>
            <person name="Crous P."/>
            <person name="Grigoriev I."/>
        </authorList>
    </citation>
    <scope>NUCLEOTIDE SEQUENCE</scope>
    <source>
        <strain evidence="15">CBS 121739</strain>
    </source>
</reference>
<comment type="catalytic activity">
    <reaction evidence="1">
        <text>Hydrolysis of (1-&gt;4)-beta-linkages between N-acetylmuramic acid and N-acetyl-D-glucosamine residues in a peptidoglycan and between N-acetyl-D-glucosamine residues in chitodextrins.</text>
        <dbReference type="EC" id="3.2.1.17"/>
    </reaction>
</comment>
<dbReference type="EMBL" id="ML996568">
    <property type="protein sequence ID" value="KAF2760314.1"/>
    <property type="molecule type" value="Genomic_DNA"/>
</dbReference>
<dbReference type="FunFam" id="3.20.20.80:FF:000060">
    <property type="entry name" value="Lysozyme M1"/>
    <property type="match status" value="1"/>
</dbReference>
<dbReference type="GO" id="GO:0042742">
    <property type="term" value="P:defense response to bacterium"/>
    <property type="evidence" value="ECO:0007669"/>
    <property type="project" value="UniProtKB-KW"/>
</dbReference>
<evidence type="ECO:0000256" key="14">
    <source>
        <dbReference type="SAM" id="SignalP"/>
    </source>
</evidence>
<dbReference type="OrthoDB" id="6590422at2759"/>
<evidence type="ECO:0000256" key="5">
    <source>
        <dbReference type="ARBA" id="ARBA00022525"/>
    </source>
</evidence>
<dbReference type="Gene3D" id="3.20.20.80">
    <property type="entry name" value="Glycosidases"/>
    <property type="match status" value="1"/>
</dbReference>
<evidence type="ECO:0000256" key="9">
    <source>
        <dbReference type="ARBA" id="ARBA00023157"/>
    </source>
</evidence>
<keyword evidence="7" id="KW-0081">Bacteriolytic enzyme</keyword>
<dbReference type="EC" id="3.2.1.17" evidence="4"/>
<organism evidence="15 16">
    <name type="scientific">Pseudovirgaria hyperparasitica</name>
    <dbReference type="NCBI Taxonomy" id="470096"/>
    <lineage>
        <taxon>Eukaryota</taxon>
        <taxon>Fungi</taxon>
        <taxon>Dikarya</taxon>
        <taxon>Ascomycota</taxon>
        <taxon>Pezizomycotina</taxon>
        <taxon>Dothideomycetes</taxon>
        <taxon>Dothideomycetes incertae sedis</taxon>
        <taxon>Acrospermales</taxon>
        <taxon>Acrospermaceae</taxon>
        <taxon>Pseudovirgaria</taxon>
    </lineage>
</organism>
<dbReference type="GeneID" id="54484609"/>
<keyword evidence="8" id="KW-0378">Hydrolase</keyword>
<comment type="similarity">
    <text evidence="3">Belongs to the glycosyl hydrolase 25 family.</text>
</comment>
<evidence type="ECO:0000256" key="1">
    <source>
        <dbReference type="ARBA" id="ARBA00000632"/>
    </source>
</evidence>
<dbReference type="AlphaFoldDB" id="A0A6A6WE28"/>
<comment type="subcellular location">
    <subcellularLocation>
        <location evidence="2">Secreted</location>
    </subcellularLocation>
</comment>
<evidence type="ECO:0000313" key="16">
    <source>
        <dbReference type="Proteomes" id="UP000799437"/>
    </source>
</evidence>
<comment type="function">
    <text evidence="11">This enzyme has both lysozyme (acetylmuramidase) and diacetylmuramidase activities.</text>
</comment>
<gene>
    <name evidence="15" type="ORF">EJ05DRAFT_474206</name>
</gene>
<evidence type="ECO:0000256" key="6">
    <source>
        <dbReference type="ARBA" id="ARBA00022529"/>
    </source>
</evidence>
<evidence type="ECO:0000256" key="13">
    <source>
        <dbReference type="ARBA" id="ARBA00075474"/>
    </source>
</evidence>
<evidence type="ECO:0000256" key="7">
    <source>
        <dbReference type="ARBA" id="ARBA00022638"/>
    </source>
</evidence>
<dbReference type="Pfam" id="PF01183">
    <property type="entry name" value="Glyco_hydro_25"/>
    <property type="match status" value="1"/>
</dbReference>
<evidence type="ECO:0000256" key="2">
    <source>
        <dbReference type="ARBA" id="ARBA00004613"/>
    </source>
</evidence>
<protein>
    <recommendedName>
        <fullName evidence="12">N,O-diacetylmuramidase</fullName>
        <ecNumber evidence="4">3.2.1.17</ecNumber>
    </recommendedName>
    <alternativeName>
        <fullName evidence="13">Lysozyme CH</fullName>
    </alternativeName>
</protein>
<feature type="signal peptide" evidence="14">
    <location>
        <begin position="1"/>
        <end position="19"/>
    </location>
</feature>
<keyword evidence="16" id="KW-1185">Reference proteome</keyword>
<dbReference type="InterPro" id="IPR017853">
    <property type="entry name" value="GH"/>
</dbReference>
<accession>A0A6A6WE28</accession>
<dbReference type="GO" id="GO:0016052">
    <property type="term" value="P:carbohydrate catabolic process"/>
    <property type="evidence" value="ECO:0007669"/>
    <property type="project" value="TreeGrafter"/>
</dbReference>
<dbReference type="RefSeq" id="XP_033602765.1">
    <property type="nucleotide sequence ID" value="XM_033743555.1"/>
</dbReference>
<keyword evidence="6" id="KW-0929">Antimicrobial</keyword>
<dbReference type="Proteomes" id="UP000799437">
    <property type="component" value="Unassembled WGS sequence"/>
</dbReference>
<dbReference type="GO" id="GO:0003796">
    <property type="term" value="F:lysozyme activity"/>
    <property type="evidence" value="ECO:0007669"/>
    <property type="project" value="UniProtKB-EC"/>
</dbReference>
<evidence type="ECO:0000313" key="15">
    <source>
        <dbReference type="EMBL" id="KAF2760314.1"/>
    </source>
</evidence>
<evidence type="ECO:0000256" key="10">
    <source>
        <dbReference type="ARBA" id="ARBA00023295"/>
    </source>
</evidence>
<evidence type="ECO:0000256" key="12">
    <source>
        <dbReference type="ARBA" id="ARBA00073159"/>
    </source>
</evidence>
<sequence>MRFSTALFGLLSALSVALASPVGFEKRATVEGFDISHYQSSVDFAGAYNAGLRFVLIKATEGTTYKDPAFSSHYNGATTAGFIRGGYHFARPSSSSGAVQASFFAKNGGGWSNDGRTLPGMLDLEGDCAGKSASAMVSWIQDFVETYLSETGRHCIIYTNRSWWQSCTGDSTAFSNTSPLHLASWNNSPGTIPGGWGYQTIWQYNDHSSWGGDSDRFNGDATQLRKLAMG</sequence>
<dbReference type="InterPro" id="IPR018077">
    <property type="entry name" value="Glyco_hydro_fam25_subgr"/>
</dbReference>
<keyword evidence="10" id="KW-0326">Glycosidase</keyword>
<evidence type="ECO:0000256" key="8">
    <source>
        <dbReference type="ARBA" id="ARBA00022801"/>
    </source>
</evidence>
<proteinExistence type="inferred from homology"/>
<dbReference type="PANTHER" id="PTHR34135">
    <property type="entry name" value="LYSOZYME"/>
    <property type="match status" value="1"/>
</dbReference>
<dbReference type="GO" id="GO:0031640">
    <property type="term" value="P:killing of cells of another organism"/>
    <property type="evidence" value="ECO:0007669"/>
    <property type="project" value="UniProtKB-KW"/>
</dbReference>
<name>A0A6A6WE28_9PEZI</name>
<dbReference type="SUPFAM" id="SSF51445">
    <property type="entry name" value="(Trans)glycosidases"/>
    <property type="match status" value="1"/>
</dbReference>
<dbReference type="GO" id="GO:0009253">
    <property type="term" value="P:peptidoglycan catabolic process"/>
    <property type="evidence" value="ECO:0007669"/>
    <property type="project" value="InterPro"/>
</dbReference>
<evidence type="ECO:0000256" key="11">
    <source>
        <dbReference type="ARBA" id="ARBA00055588"/>
    </source>
</evidence>
<dbReference type="SMART" id="SM00641">
    <property type="entry name" value="Glyco_25"/>
    <property type="match status" value="1"/>
</dbReference>
<dbReference type="PROSITE" id="PS51904">
    <property type="entry name" value="GLYCOSYL_HYDROL_F25_2"/>
    <property type="match status" value="1"/>
</dbReference>
<dbReference type="GO" id="GO:0005576">
    <property type="term" value="C:extracellular region"/>
    <property type="evidence" value="ECO:0007669"/>
    <property type="project" value="UniProtKB-SubCell"/>
</dbReference>
<evidence type="ECO:0000256" key="3">
    <source>
        <dbReference type="ARBA" id="ARBA00010646"/>
    </source>
</evidence>
<dbReference type="InterPro" id="IPR002053">
    <property type="entry name" value="Glyco_hydro_25"/>
</dbReference>
<dbReference type="GO" id="GO:0016998">
    <property type="term" value="P:cell wall macromolecule catabolic process"/>
    <property type="evidence" value="ECO:0007669"/>
    <property type="project" value="InterPro"/>
</dbReference>
<keyword evidence="9" id="KW-1015">Disulfide bond</keyword>
<dbReference type="PANTHER" id="PTHR34135:SF2">
    <property type="entry name" value="LYSOZYME"/>
    <property type="match status" value="1"/>
</dbReference>
<keyword evidence="14" id="KW-0732">Signal</keyword>
<feature type="chain" id="PRO_5025342057" description="N,O-diacetylmuramidase" evidence="14">
    <location>
        <begin position="20"/>
        <end position="230"/>
    </location>
</feature>
<evidence type="ECO:0000256" key="4">
    <source>
        <dbReference type="ARBA" id="ARBA00012732"/>
    </source>
</evidence>
<keyword evidence="5" id="KW-0964">Secreted</keyword>